<dbReference type="InterPro" id="IPR018247">
    <property type="entry name" value="EF_Hand_1_Ca_BS"/>
</dbReference>
<name>A0A699Z5G7_HAELA</name>
<dbReference type="PROSITE" id="PS00018">
    <property type="entry name" value="EF_HAND_1"/>
    <property type="match status" value="2"/>
</dbReference>
<dbReference type="SMART" id="SM00054">
    <property type="entry name" value="EFh"/>
    <property type="match status" value="2"/>
</dbReference>
<feature type="non-terminal residue" evidence="4">
    <location>
        <position position="1"/>
    </location>
</feature>
<dbReference type="PANTHER" id="PTHR23050">
    <property type="entry name" value="CALCIUM BINDING PROTEIN"/>
    <property type="match status" value="1"/>
</dbReference>
<gene>
    <name evidence="4" type="ORF">HaLaN_13954</name>
</gene>
<reference evidence="4 5" key="1">
    <citation type="submission" date="2020-02" db="EMBL/GenBank/DDBJ databases">
        <title>Draft genome sequence of Haematococcus lacustris strain NIES-144.</title>
        <authorList>
            <person name="Morimoto D."/>
            <person name="Nakagawa S."/>
            <person name="Yoshida T."/>
            <person name="Sawayama S."/>
        </authorList>
    </citation>
    <scope>NUCLEOTIDE SEQUENCE [LARGE SCALE GENOMIC DNA]</scope>
    <source>
        <strain evidence="4 5">NIES-144</strain>
    </source>
</reference>
<keyword evidence="2" id="KW-0106">Calcium</keyword>
<evidence type="ECO:0000259" key="3">
    <source>
        <dbReference type="PROSITE" id="PS50222"/>
    </source>
</evidence>
<protein>
    <recommendedName>
        <fullName evidence="3">EF-hand domain-containing protein</fullName>
    </recommendedName>
</protein>
<keyword evidence="5" id="KW-1185">Reference proteome</keyword>
<feature type="domain" description="EF-hand" evidence="3">
    <location>
        <begin position="83"/>
        <end position="118"/>
    </location>
</feature>
<keyword evidence="1" id="KW-0677">Repeat</keyword>
<dbReference type="GO" id="GO:0005509">
    <property type="term" value="F:calcium ion binding"/>
    <property type="evidence" value="ECO:0007669"/>
    <property type="project" value="InterPro"/>
</dbReference>
<organism evidence="4 5">
    <name type="scientific">Haematococcus lacustris</name>
    <name type="common">Green alga</name>
    <name type="synonym">Haematococcus pluvialis</name>
    <dbReference type="NCBI Taxonomy" id="44745"/>
    <lineage>
        <taxon>Eukaryota</taxon>
        <taxon>Viridiplantae</taxon>
        <taxon>Chlorophyta</taxon>
        <taxon>core chlorophytes</taxon>
        <taxon>Chlorophyceae</taxon>
        <taxon>CS clade</taxon>
        <taxon>Chlamydomonadales</taxon>
        <taxon>Haematococcaceae</taxon>
        <taxon>Haematococcus</taxon>
    </lineage>
</organism>
<accession>A0A699Z5G7</accession>
<feature type="domain" description="EF-hand" evidence="3">
    <location>
        <begin position="119"/>
        <end position="153"/>
    </location>
</feature>
<dbReference type="CDD" id="cd00051">
    <property type="entry name" value="EFh"/>
    <property type="match status" value="1"/>
</dbReference>
<sequence>IDQEGKGYLLARDWGQLAMQQVVQLFTLQYMQRFMGLPGPTSSADQVRRYQALQQLKAVRSVPAAINLARVNALARTNNSHTQSGNPIFDAFSFIDTDRSGFLSFEELRDGFYALGVDTTDEVIDQLMTQFDADGNGRINYHEFVNRMFPRKS</sequence>
<dbReference type="EMBL" id="BLLF01001133">
    <property type="protein sequence ID" value="GFH17341.1"/>
    <property type="molecule type" value="Genomic_DNA"/>
</dbReference>
<evidence type="ECO:0000313" key="5">
    <source>
        <dbReference type="Proteomes" id="UP000485058"/>
    </source>
</evidence>
<evidence type="ECO:0000256" key="1">
    <source>
        <dbReference type="ARBA" id="ARBA00022737"/>
    </source>
</evidence>
<dbReference type="Pfam" id="PF13499">
    <property type="entry name" value="EF-hand_7"/>
    <property type="match status" value="1"/>
</dbReference>
<evidence type="ECO:0000313" key="4">
    <source>
        <dbReference type="EMBL" id="GFH17341.1"/>
    </source>
</evidence>
<dbReference type="AlphaFoldDB" id="A0A699Z5G7"/>
<dbReference type="InterPro" id="IPR050145">
    <property type="entry name" value="Centrin_CML-like"/>
</dbReference>
<dbReference type="Gene3D" id="1.10.238.10">
    <property type="entry name" value="EF-hand"/>
    <property type="match status" value="1"/>
</dbReference>
<dbReference type="InterPro" id="IPR011992">
    <property type="entry name" value="EF-hand-dom_pair"/>
</dbReference>
<dbReference type="SUPFAM" id="SSF47473">
    <property type="entry name" value="EF-hand"/>
    <property type="match status" value="1"/>
</dbReference>
<evidence type="ECO:0000256" key="2">
    <source>
        <dbReference type="ARBA" id="ARBA00022837"/>
    </source>
</evidence>
<dbReference type="Proteomes" id="UP000485058">
    <property type="component" value="Unassembled WGS sequence"/>
</dbReference>
<dbReference type="FunFam" id="1.10.238.10:FF:000003">
    <property type="entry name" value="Calmodulin A"/>
    <property type="match status" value="1"/>
</dbReference>
<comment type="caution">
    <text evidence="4">The sequence shown here is derived from an EMBL/GenBank/DDBJ whole genome shotgun (WGS) entry which is preliminary data.</text>
</comment>
<proteinExistence type="predicted"/>
<dbReference type="InterPro" id="IPR002048">
    <property type="entry name" value="EF_hand_dom"/>
</dbReference>
<dbReference type="PROSITE" id="PS50222">
    <property type="entry name" value="EF_HAND_2"/>
    <property type="match status" value="2"/>
</dbReference>